<feature type="region of interest" description="Disordered" evidence="1">
    <location>
        <begin position="1"/>
        <end position="53"/>
    </location>
</feature>
<organism evidence="2 3">
    <name type="scientific">Rhodotorula graminis (strain WP1)</name>
    <dbReference type="NCBI Taxonomy" id="578459"/>
    <lineage>
        <taxon>Eukaryota</taxon>
        <taxon>Fungi</taxon>
        <taxon>Dikarya</taxon>
        <taxon>Basidiomycota</taxon>
        <taxon>Pucciniomycotina</taxon>
        <taxon>Microbotryomycetes</taxon>
        <taxon>Sporidiobolales</taxon>
        <taxon>Sporidiobolaceae</taxon>
        <taxon>Rhodotorula</taxon>
    </lineage>
</organism>
<evidence type="ECO:0008006" key="4">
    <source>
        <dbReference type="Google" id="ProtNLM"/>
    </source>
</evidence>
<evidence type="ECO:0000313" key="2">
    <source>
        <dbReference type="EMBL" id="KPV77822.1"/>
    </source>
</evidence>
<dbReference type="Proteomes" id="UP000053890">
    <property type="component" value="Unassembled WGS sequence"/>
</dbReference>
<sequence length="786" mass="82696">MLAQPPIFAPLEPVVFPPPSTSSSAPLPFPTSTAPSAGSTRLRGSHRHARAARDALELVQRLADQVDGRGGGGDSDGGDRDELDAEQGIIANLESHGWTFQETTQGVRIFHSSSQDPGATPPDLDRSTRSSAFFSPTRSTASARGGAGGPQPASRGLRADEALPFFRGEGWIEGSWKREDVAATILSLGARAVWDPRMDASKSQVVQHLSDTDSLTHLCIRSNLVAPRDASLLGTTAQDERPGKTNVTYVVGTSVDDPLIPRSGQRTTIHINGFALRSLSLPPDFEPPAPAPLRPEASQPVRPSHRRTRSSASVMQTSSALLATVPLPPVPGADASSPAPPVRPQLHGSATHIGNFSAPQTPPPLAPPPLAHTTSFYTSASSSYNASPSLGPGELPGPYPRFPFGPPAFAAQPAPKRPSPSRPAFCGPGLGVSMVVRASAGMNLPQTTVNQLSVLLPLNIAAIGRFLAGHGFAPHIVRTGGGGGVKVREEEFDAQAGRYRTTFTAAPAPESGGGGGGGEARIRFYGGAFGRARFHVEVRHVEPERWRLEYDVPPGAAQEGRLDVYRESEEVGGEGSGQWRSRLVVTLRGAPDEVDARQERRPSAASLLSPIDGDLPSRDPALQPGPLGGCTIVIPLSATQPGLPVIVTVARTTSDSASIPLARMRGMSSALAQASQVVLDDHFSLCDSVEDLLACMTEGEARADMCLKGTRLVLRELDEARDREAQSAAVAAAAAAFAKRGRRGSGSTTRTMQRRDGSSARRGSAESVTFSAPFVMPRRVVPPPLD</sequence>
<proteinExistence type="predicted"/>
<name>A0A194SB41_RHOGW</name>
<dbReference type="OrthoDB" id="2535636at2759"/>
<evidence type="ECO:0000313" key="3">
    <source>
        <dbReference type="Proteomes" id="UP000053890"/>
    </source>
</evidence>
<feature type="compositionally biased region" description="Pro residues" evidence="1">
    <location>
        <begin position="395"/>
        <end position="406"/>
    </location>
</feature>
<feature type="compositionally biased region" description="Pro residues" evidence="1">
    <location>
        <begin position="360"/>
        <end position="370"/>
    </location>
</feature>
<dbReference type="RefSeq" id="XP_018273871.1">
    <property type="nucleotide sequence ID" value="XM_018415936.1"/>
</dbReference>
<feature type="region of interest" description="Disordered" evidence="1">
    <location>
        <begin position="111"/>
        <end position="156"/>
    </location>
</feature>
<dbReference type="OMA" id="GWIEGSW"/>
<accession>A0A194SB41</accession>
<dbReference type="AlphaFoldDB" id="A0A194SB41"/>
<gene>
    <name evidence="2" type="ORF">RHOBADRAFT_51627</name>
</gene>
<feature type="compositionally biased region" description="Pro residues" evidence="1">
    <location>
        <begin position="284"/>
        <end position="293"/>
    </location>
</feature>
<dbReference type="Gene3D" id="3.30.530.20">
    <property type="match status" value="1"/>
</dbReference>
<dbReference type="SUPFAM" id="SSF55961">
    <property type="entry name" value="Bet v1-like"/>
    <property type="match status" value="1"/>
</dbReference>
<feature type="compositionally biased region" description="Low complexity" evidence="1">
    <location>
        <begin position="21"/>
        <end position="37"/>
    </location>
</feature>
<feature type="compositionally biased region" description="Low complexity" evidence="1">
    <location>
        <begin position="371"/>
        <end position="393"/>
    </location>
</feature>
<dbReference type="EMBL" id="KQ474074">
    <property type="protein sequence ID" value="KPV77822.1"/>
    <property type="molecule type" value="Genomic_DNA"/>
</dbReference>
<feature type="region of interest" description="Disordered" evidence="1">
    <location>
        <begin position="593"/>
        <end position="622"/>
    </location>
</feature>
<feature type="region of interest" description="Disordered" evidence="1">
    <location>
        <begin position="63"/>
        <end position="82"/>
    </location>
</feature>
<feature type="region of interest" description="Disordered" evidence="1">
    <location>
        <begin position="741"/>
        <end position="767"/>
    </location>
</feature>
<protein>
    <recommendedName>
        <fullName evidence="4">START domain-containing protein</fullName>
    </recommendedName>
</protein>
<evidence type="ECO:0000256" key="1">
    <source>
        <dbReference type="SAM" id="MobiDB-lite"/>
    </source>
</evidence>
<feature type="region of interest" description="Disordered" evidence="1">
    <location>
        <begin position="282"/>
        <end position="421"/>
    </location>
</feature>
<reference evidence="2 3" key="1">
    <citation type="journal article" date="2015" name="Front. Microbiol.">
        <title>Genome sequence of the plant growth promoting endophytic yeast Rhodotorula graminis WP1.</title>
        <authorList>
            <person name="Firrincieli A."/>
            <person name="Otillar R."/>
            <person name="Salamov A."/>
            <person name="Schmutz J."/>
            <person name="Khan Z."/>
            <person name="Redman R.S."/>
            <person name="Fleck N.D."/>
            <person name="Lindquist E."/>
            <person name="Grigoriev I.V."/>
            <person name="Doty S.L."/>
        </authorList>
    </citation>
    <scope>NUCLEOTIDE SEQUENCE [LARGE SCALE GENOMIC DNA]</scope>
    <source>
        <strain evidence="2 3">WP1</strain>
    </source>
</reference>
<dbReference type="GeneID" id="28976384"/>
<feature type="compositionally biased region" description="Basic and acidic residues" evidence="1">
    <location>
        <begin position="593"/>
        <end position="602"/>
    </location>
</feature>
<dbReference type="InterPro" id="IPR023393">
    <property type="entry name" value="START-like_dom_sf"/>
</dbReference>
<feature type="compositionally biased region" description="Polar residues" evidence="1">
    <location>
        <begin position="310"/>
        <end position="319"/>
    </location>
</feature>
<keyword evidence="3" id="KW-1185">Reference proteome</keyword>